<protein>
    <submittedName>
        <fullName evidence="1">Uncharacterized protein</fullName>
    </submittedName>
</protein>
<accession>A0A0F9E3Y8</accession>
<sequence length="63" mass="7423">MTVDRKIDDDHVGVKYDEVVFSKEELKQQKAFEEKTLTDQRQQVTLSEARLAKINMRLDLLKT</sequence>
<proteinExistence type="predicted"/>
<dbReference type="AlphaFoldDB" id="A0A0F9E3Y8"/>
<name>A0A0F9E3Y8_9ZZZZ</name>
<reference evidence="1" key="1">
    <citation type="journal article" date="2015" name="Nature">
        <title>Complex archaea that bridge the gap between prokaryotes and eukaryotes.</title>
        <authorList>
            <person name="Spang A."/>
            <person name="Saw J.H."/>
            <person name="Jorgensen S.L."/>
            <person name="Zaremba-Niedzwiedzka K."/>
            <person name="Martijn J."/>
            <person name="Lind A.E."/>
            <person name="van Eijk R."/>
            <person name="Schleper C."/>
            <person name="Guy L."/>
            <person name="Ettema T.J."/>
        </authorList>
    </citation>
    <scope>NUCLEOTIDE SEQUENCE</scope>
</reference>
<comment type="caution">
    <text evidence="1">The sequence shown here is derived from an EMBL/GenBank/DDBJ whole genome shotgun (WGS) entry which is preliminary data.</text>
</comment>
<gene>
    <name evidence="1" type="ORF">LCGC14_2413430</name>
</gene>
<organism evidence="1">
    <name type="scientific">marine sediment metagenome</name>
    <dbReference type="NCBI Taxonomy" id="412755"/>
    <lineage>
        <taxon>unclassified sequences</taxon>
        <taxon>metagenomes</taxon>
        <taxon>ecological metagenomes</taxon>
    </lineage>
</organism>
<evidence type="ECO:0000313" key="1">
    <source>
        <dbReference type="EMBL" id="KKL24626.1"/>
    </source>
</evidence>
<dbReference type="EMBL" id="LAZR01036519">
    <property type="protein sequence ID" value="KKL24626.1"/>
    <property type="molecule type" value="Genomic_DNA"/>
</dbReference>